<accession>G2QE61</accession>
<dbReference type="CDD" id="cd09122">
    <property type="entry name" value="PLDc_Tdp1_1"/>
    <property type="match status" value="1"/>
</dbReference>
<dbReference type="KEGG" id="mtm:MYCTH_2304039"/>
<dbReference type="InterPro" id="IPR010347">
    <property type="entry name" value="Tdp1"/>
</dbReference>
<dbReference type="eggNOG" id="KOG2031">
    <property type="taxonomic scope" value="Eukaryota"/>
</dbReference>
<evidence type="ECO:0000256" key="2">
    <source>
        <dbReference type="PIRSR" id="PIRSR610347-2"/>
    </source>
</evidence>
<evidence type="ECO:0000313" key="5">
    <source>
        <dbReference type="EMBL" id="AEO57644.1"/>
    </source>
</evidence>
<feature type="compositionally biased region" description="Basic and acidic residues" evidence="4">
    <location>
        <begin position="49"/>
        <end position="59"/>
    </location>
</feature>
<dbReference type="AlphaFoldDB" id="G2QE61"/>
<dbReference type="HOGENOM" id="CLU_007773_2_0_1"/>
<dbReference type="OrthoDB" id="47785at2759"/>
<dbReference type="GeneID" id="11507515"/>
<reference evidence="5 6" key="1">
    <citation type="journal article" date="2011" name="Nat. Biotechnol.">
        <title>Comparative genomic analysis of the thermophilic biomass-degrading fungi Myceliophthora thermophila and Thielavia terrestris.</title>
        <authorList>
            <person name="Berka R.M."/>
            <person name="Grigoriev I.V."/>
            <person name="Otillar R."/>
            <person name="Salamov A."/>
            <person name="Grimwood J."/>
            <person name="Reid I."/>
            <person name="Ishmael N."/>
            <person name="John T."/>
            <person name="Darmond C."/>
            <person name="Moisan M.-C."/>
            <person name="Henrissat B."/>
            <person name="Coutinho P.M."/>
            <person name="Lombard V."/>
            <person name="Natvig D.O."/>
            <person name="Lindquist E."/>
            <person name="Schmutz J."/>
            <person name="Lucas S."/>
            <person name="Harris P."/>
            <person name="Powlowski J."/>
            <person name="Bellemare A."/>
            <person name="Taylor D."/>
            <person name="Butler G."/>
            <person name="de Vries R.P."/>
            <person name="Allijn I.E."/>
            <person name="van den Brink J."/>
            <person name="Ushinsky S."/>
            <person name="Storms R."/>
            <person name="Powell A.J."/>
            <person name="Paulsen I.T."/>
            <person name="Elbourne L.D.H."/>
            <person name="Baker S.E."/>
            <person name="Magnuson J."/>
            <person name="LaBoissiere S."/>
            <person name="Clutterbuck A.J."/>
            <person name="Martinez D."/>
            <person name="Wogulis M."/>
            <person name="de Leon A.L."/>
            <person name="Rey M.W."/>
            <person name="Tsang A."/>
        </authorList>
    </citation>
    <scope>NUCLEOTIDE SEQUENCE [LARGE SCALE GENOMIC DNA]</scope>
    <source>
        <strain evidence="6">ATCC 42464 / BCRC 31852 / DSM 1799</strain>
    </source>
</reference>
<dbReference type="InParanoid" id="G2QE61"/>
<feature type="binding site" evidence="2">
    <location>
        <position position="292"/>
    </location>
    <ligand>
        <name>substrate</name>
    </ligand>
</feature>
<dbReference type="EMBL" id="CP003004">
    <property type="protein sequence ID" value="AEO57644.1"/>
    <property type="molecule type" value="Genomic_DNA"/>
</dbReference>
<evidence type="ECO:0000256" key="1">
    <source>
        <dbReference type="PIRSR" id="PIRSR610347-1"/>
    </source>
</evidence>
<dbReference type="GO" id="GO:0003690">
    <property type="term" value="F:double-stranded DNA binding"/>
    <property type="evidence" value="ECO:0007669"/>
    <property type="project" value="TreeGrafter"/>
</dbReference>
<dbReference type="Gene3D" id="3.30.870.10">
    <property type="entry name" value="Endonuclease Chain A"/>
    <property type="match status" value="2"/>
</dbReference>
<dbReference type="Pfam" id="PF06087">
    <property type="entry name" value="Tyr-DNA_phospho"/>
    <property type="match status" value="1"/>
</dbReference>
<dbReference type="GO" id="GO:0006281">
    <property type="term" value="P:DNA repair"/>
    <property type="evidence" value="ECO:0007669"/>
    <property type="project" value="InterPro"/>
</dbReference>
<protein>
    <recommendedName>
        <fullName evidence="7">PLD phosphodiesterase domain-containing protein</fullName>
    </recommendedName>
</protein>
<evidence type="ECO:0000256" key="4">
    <source>
        <dbReference type="SAM" id="MobiDB-lite"/>
    </source>
</evidence>
<feature type="compositionally biased region" description="Low complexity" evidence="4">
    <location>
        <begin position="93"/>
        <end position="106"/>
    </location>
</feature>
<organism evidence="5 6">
    <name type="scientific">Thermothelomyces thermophilus (strain ATCC 42464 / BCRC 31852 / DSM 1799)</name>
    <name type="common">Sporotrichum thermophile</name>
    <dbReference type="NCBI Taxonomy" id="573729"/>
    <lineage>
        <taxon>Eukaryota</taxon>
        <taxon>Fungi</taxon>
        <taxon>Dikarya</taxon>
        <taxon>Ascomycota</taxon>
        <taxon>Pezizomycotina</taxon>
        <taxon>Sordariomycetes</taxon>
        <taxon>Sordariomycetidae</taxon>
        <taxon>Sordariales</taxon>
        <taxon>Chaetomiaceae</taxon>
        <taxon>Thermothelomyces</taxon>
    </lineage>
</organism>
<feature type="active site" description="Nucleophile" evidence="1">
    <location>
        <position position="290"/>
    </location>
</feature>
<feature type="compositionally biased region" description="Basic and acidic residues" evidence="4">
    <location>
        <begin position="112"/>
        <end position="123"/>
    </location>
</feature>
<gene>
    <name evidence="5" type="ORF">MYCTH_2304039</name>
</gene>
<feature type="compositionally biased region" description="Low complexity" evidence="4">
    <location>
        <begin position="139"/>
        <end position="148"/>
    </location>
</feature>
<dbReference type="GO" id="GO:0005634">
    <property type="term" value="C:nucleus"/>
    <property type="evidence" value="ECO:0007669"/>
    <property type="project" value="InterPro"/>
</dbReference>
<dbReference type="PANTHER" id="PTHR12415:SF4">
    <property type="entry name" value="TYROSYL-DNA PHOSPHODIESTERASE DOMAIN-CONTAINING PROTEIN"/>
    <property type="match status" value="1"/>
</dbReference>
<feature type="active site" description="Proton donor/acceptor" evidence="1">
    <location>
        <position position="529"/>
    </location>
</feature>
<feature type="binding site" evidence="2">
    <location>
        <position position="531"/>
    </location>
    <ligand>
        <name>substrate</name>
    </ligand>
</feature>
<proteinExistence type="predicted"/>
<dbReference type="Proteomes" id="UP000007322">
    <property type="component" value="Chromosome 3"/>
</dbReference>
<dbReference type="PANTHER" id="PTHR12415">
    <property type="entry name" value="TYROSYL-DNA PHOSPHODIESTERASE 1"/>
    <property type="match status" value="1"/>
</dbReference>
<dbReference type="OMA" id="FPPMDGQ"/>
<keyword evidence="6" id="KW-1185">Reference proteome</keyword>
<feature type="region of interest" description="Disordered" evidence="4">
    <location>
        <begin position="24"/>
        <end position="194"/>
    </location>
</feature>
<dbReference type="GO" id="GO:0017005">
    <property type="term" value="F:3'-tyrosyl-DNA phosphodiesterase activity"/>
    <property type="evidence" value="ECO:0007669"/>
    <property type="project" value="TreeGrafter"/>
</dbReference>
<name>G2QE61_THET4</name>
<sequence>MTGNRAIDINGGEDEDEALRIAIALSLGKEPEPPSSPRGRPGTDQVIDLTHDDDGHAGDSGKGSAGEGDDDVVILAAHGDVGRSGPRQKDETATASTAQQTTSVSVFSALGLDRRKMEEERLARLSKRKASSQVGDDGQPAARPAQRPRIADEEKGEVTSLEGRTSTGHGSSSPSSRPDLPLNPSRSSTCPGLHFPRGVVKKTWAYGQPRRGDDIKIEEVLQKQHLHLAVLSSYQWDEEWMLSKIDIARTKLILVAFAADEAQKEEMRSNVPRDRIRFCFPPMHGIGSMHSKLMLLKYENYLRIVVPTGNLMSFDWGETGTMENMVFILDLPKFETAEGREAQKLNRFADQLFYFLRAQGLDEKLVDSLRNYDFTEAGRYEFVHTIPGSHTGDDALRTGYCGLGQSVNALVGTRSEPVELDLVCASLGAVNYGLLTSLYYACLGDPLREYEERASGSQRNRDAFTSRAISLVKEHMRIFFPSRETVLRSKGGKDGAGTICLLSKWWQAPTFPRELVRDCKSVRQGVLMHTKALYVRPCSPTSQQSGRCFAYVGSANLSESAWGRLSRDRASGKPKLTCRNWECGVLLCTDRTVEGSSGAGSDNLGVFDGCVPVPMEWPGRAISGEGGEGMAAKDKDARTPWFYAEG</sequence>
<evidence type="ECO:0000256" key="3">
    <source>
        <dbReference type="PIRSR" id="PIRSR610347-3"/>
    </source>
</evidence>
<dbReference type="VEuPathDB" id="FungiDB:MYCTH_2304039"/>
<dbReference type="RefSeq" id="XP_003662889.1">
    <property type="nucleotide sequence ID" value="XM_003662841.1"/>
</dbReference>
<dbReference type="STRING" id="573729.G2QE61"/>
<dbReference type="GO" id="GO:0003697">
    <property type="term" value="F:single-stranded DNA binding"/>
    <property type="evidence" value="ECO:0007669"/>
    <property type="project" value="TreeGrafter"/>
</dbReference>
<feature type="compositionally biased region" description="Low complexity" evidence="4">
    <location>
        <begin position="171"/>
        <end position="188"/>
    </location>
</feature>
<dbReference type="SUPFAM" id="SSF56024">
    <property type="entry name" value="Phospholipase D/nuclease"/>
    <property type="match status" value="2"/>
</dbReference>
<evidence type="ECO:0008006" key="7">
    <source>
        <dbReference type="Google" id="ProtNLM"/>
    </source>
</evidence>
<evidence type="ECO:0000313" key="6">
    <source>
        <dbReference type="Proteomes" id="UP000007322"/>
    </source>
</evidence>
<feature type="site" description="Interaction with DNA" evidence="3">
    <location>
        <position position="558"/>
    </location>
</feature>